<dbReference type="AlphaFoldDB" id="A0A9C7Q6K5"/>
<keyword evidence="2" id="KW-1185">Reference proteome</keyword>
<evidence type="ECO:0000313" key="1">
    <source>
        <dbReference type="EMBL" id="GJQ15827.1"/>
    </source>
</evidence>
<dbReference type="EMBL" id="BQMJ01000075">
    <property type="protein sequence ID" value="GJQ15827.1"/>
    <property type="molecule type" value="Genomic_DNA"/>
</dbReference>
<organism evidence="1 2">
    <name type="scientific">Galdieria partita</name>
    <dbReference type="NCBI Taxonomy" id="83374"/>
    <lineage>
        <taxon>Eukaryota</taxon>
        <taxon>Rhodophyta</taxon>
        <taxon>Bangiophyceae</taxon>
        <taxon>Galdieriales</taxon>
        <taxon>Galdieriaceae</taxon>
        <taxon>Galdieria</taxon>
    </lineage>
</organism>
<dbReference type="OrthoDB" id="10291086at2759"/>
<gene>
    <name evidence="1" type="ORF">GpartN1_g7618.t1</name>
</gene>
<reference evidence="1" key="2">
    <citation type="submission" date="2022-01" db="EMBL/GenBank/DDBJ databases">
        <authorList>
            <person name="Hirooka S."/>
            <person name="Miyagishima S.Y."/>
        </authorList>
    </citation>
    <scope>NUCLEOTIDE SEQUENCE</scope>
    <source>
        <strain evidence="1">NBRC 102759</strain>
    </source>
</reference>
<reference evidence="1" key="1">
    <citation type="journal article" date="2022" name="Proc. Natl. Acad. Sci. U.S.A.">
        <title>Life cycle and functional genomics of the unicellular red alga Galdieria for elucidating algal and plant evolution and industrial use.</title>
        <authorList>
            <person name="Hirooka S."/>
            <person name="Itabashi T."/>
            <person name="Ichinose T.M."/>
            <person name="Onuma R."/>
            <person name="Fujiwara T."/>
            <person name="Yamashita S."/>
            <person name="Jong L.W."/>
            <person name="Tomita R."/>
            <person name="Iwane A.H."/>
            <person name="Miyagishima S.Y."/>
        </authorList>
    </citation>
    <scope>NUCLEOTIDE SEQUENCE</scope>
    <source>
        <strain evidence="1">NBRC 102759</strain>
    </source>
</reference>
<name>A0A9C7Q6K5_9RHOD</name>
<dbReference type="Proteomes" id="UP001061958">
    <property type="component" value="Unassembled WGS sequence"/>
</dbReference>
<sequence length="383" mass="41550">MCSSENMAKLSKELFTIFLFISIWNSVTLAFPRFPNSPAATRLPLIIVTNSTNPSEGDFGPFTFNTSTYGIQEAIDFVFSNGGGRIVLKNGIYKLNGSNLLSLDSSNKDRAALIRIPYPKNDFQYVPLTIEGEGNVWNYQEGNLGTTIPPTDGVIIQVVGNNTSVKKPSVIGIQMPPYGGGTYGFRNQVILSLGYMTIRVPANSAWGAYDLYYGTSVNVHHAAADMDAPTADIPEPMFPSMIALQLPEVGSYGPSIVNGFFAVGYYGGIQTSSHASLRAIFIQSCKNGFLTETNANHQNYIADLLIQWCPIGINMSHVQYYYIASYDAEQTVTSPAQKSWQKHINDIEFSAPGSVVIGHAHAVGSPGKLTTNNSTLLKILSAS</sequence>
<proteinExistence type="predicted"/>
<comment type="caution">
    <text evidence="1">The sequence shown here is derived from an EMBL/GenBank/DDBJ whole genome shotgun (WGS) entry which is preliminary data.</text>
</comment>
<accession>A0A9C7Q6K5</accession>
<protein>
    <submittedName>
        <fullName evidence="1">Uncharacterized protein</fullName>
    </submittedName>
</protein>
<evidence type="ECO:0000313" key="2">
    <source>
        <dbReference type="Proteomes" id="UP001061958"/>
    </source>
</evidence>